<dbReference type="Proteomes" id="UP000319014">
    <property type="component" value="Unassembled WGS sequence"/>
</dbReference>
<accession>A0A521CXW2</accession>
<dbReference type="InterPro" id="IPR011852">
    <property type="entry name" value="TRAP_TAXI"/>
</dbReference>
<evidence type="ECO:0000313" key="2">
    <source>
        <dbReference type="Proteomes" id="UP000319014"/>
    </source>
</evidence>
<keyword evidence="2" id="KW-1185">Reference proteome</keyword>
<dbReference type="PANTHER" id="PTHR42941:SF1">
    <property type="entry name" value="SLL1037 PROTEIN"/>
    <property type="match status" value="1"/>
</dbReference>
<sequence>MRAGLLGLSMLRLVLALVMGLGFSAHAQDLRLYTMGSGDVSGNYYAAAAALCDATNRAESGKLRCSPEATPGSIYNLGALRSGQLDFALVQSDVQHMVLKSEGPFEGAPPFPDLRAVMSLYPETLTILARPGAKILSIKGLIGKRVDIGLPASGRRATAMRLLTSLGLDRSDFLGLLELPTGSALDELCAGTIDATILIVGHPNDGVARAIKECDARLVTVSGPEVRAFLEQNPDYVYASIPRAPYGKKGRALSFAVMATLVTRADIPDDIVGAITQHTLENLLLVGLSAPVLNNLAPRAMQETGLTAPLHPAAAQVFNSAVPN</sequence>
<dbReference type="AlphaFoldDB" id="A0A521CXW2"/>
<dbReference type="SUPFAM" id="SSF53850">
    <property type="entry name" value="Periplasmic binding protein-like II"/>
    <property type="match status" value="1"/>
</dbReference>
<evidence type="ECO:0008006" key="3">
    <source>
        <dbReference type="Google" id="ProtNLM"/>
    </source>
</evidence>
<organism evidence="1 2">
    <name type="scientific">Paracoccus laeviglucosivorans</name>
    <dbReference type="NCBI Taxonomy" id="1197861"/>
    <lineage>
        <taxon>Bacteria</taxon>
        <taxon>Pseudomonadati</taxon>
        <taxon>Pseudomonadota</taxon>
        <taxon>Alphaproteobacteria</taxon>
        <taxon>Rhodobacterales</taxon>
        <taxon>Paracoccaceae</taxon>
        <taxon>Paracoccus</taxon>
    </lineage>
</organism>
<dbReference type="Gene3D" id="3.40.190.10">
    <property type="entry name" value="Periplasmic binding protein-like II"/>
    <property type="match status" value="2"/>
</dbReference>
<gene>
    <name evidence="1" type="ORF">SAMN06265221_105285</name>
</gene>
<dbReference type="EMBL" id="FXTK01000005">
    <property type="protein sequence ID" value="SMO64268.1"/>
    <property type="molecule type" value="Genomic_DNA"/>
</dbReference>
<protein>
    <recommendedName>
        <fullName evidence="3">TRAP transporter solute receptor, TAXI family</fullName>
    </recommendedName>
</protein>
<dbReference type="Pfam" id="PF16868">
    <property type="entry name" value="NMT1_3"/>
    <property type="match status" value="1"/>
</dbReference>
<name>A0A521CXW2_9RHOB</name>
<proteinExistence type="predicted"/>
<dbReference type="NCBIfam" id="TIGR02122">
    <property type="entry name" value="TRAP_TAXI"/>
    <property type="match status" value="1"/>
</dbReference>
<dbReference type="PANTHER" id="PTHR42941">
    <property type="entry name" value="SLL1037 PROTEIN"/>
    <property type="match status" value="1"/>
</dbReference>
<reference evidence="1 2" key="1">
    <citation type="submission" date="2017-05" db="EMBL/GenBank/DDBJ databases">
        <authorList>
            <person name="Varghese N."/>
            <person name="Submissions S."/>
        </authorList>
    </citation>
    <scope>NUCLEOTIDE SEQUENCE [LARGE SCALE GENOMIC DNA]</scope>
    <source>
        <strain evidence="1 2">DSM 100094</strain>
    </source>
</reference>
<evidence type="ECO:0000313" key="1">
    <source>
        <dbReference type="EMBL" id="SMO64268.1"/>
    </source>
</evidence>